<sequence length="73" mass="8365">MPTDSWIRIAMSAGDMLILPAGIYHRFTLDEKNQVKAMRLFKDEPKWKAINRGPETDHNLHRVGYLKSIAQAA</sequence>
<evidence type="ECO:0000256" key="1">
    <source>
        <dbReference type="ARBA" id="ARBA00000428"/>
    </source>
</evidence>
<gene>
    <name evidence="11" type="primary">ADI1_12</name>
    <name evidence="11" type="ORF">V5O48_012124</name>
</gene>
<evidence type="ECO:0000313" key="11">
    <source>
        <dbReference type="EMBL" id="KAL0569836.1"/>
    </source>
</evidence>
<name>A0ABR3F3Q2_9AGAR</name>
<evidence type="ECO:0000313" key="12">
    <source>
        <dbReference type="Proteomes" id="UP001465976"/>
    </source>
</evidence>
<proteinExistence type="predicted"/>
<comment type="caution">
    <text evidence="11">The sequence shown here is derived from an EMBL/GenBank/DDBJ whole genome shotgun (WGS) entry which is preliminary data.</text>
</comment>
<dbReference type="Proteomes" id="UP001465976">
    <property type="component" value="Unassembled WGS sequence"/>
</dbReference>
<keyword evidence="8" id="KW-0408">Iron</keyword>
<dbReference type="PANTHER" id="PTHR23418">
    <property type="entry name" value="ACIREDUCTONE DIOXYGENASE"/>
    <property type="match status" value="1"/>
</dbReference>
<keyword evidence="9" id="KW-0486">Methionine biosynthesis</keyword>
<dbReference type="InterPro" id="IPR014710">
    <property type="entry name" value="RmlC-like_jellyroll"/>
</dbReference>
<comment type="catalytic activity">
    <reaction evidence="1">
        <text>1,2-dihydroxy-5-(methylsulfanyl)pent-1-en-3-one + O2 = 4-methylsulfanyl-2-oxobutanoate + formate + 2 H(+)</text>
        <dbReference type="Rhea" id="RHEA:24504"/>
        <dbReference type="ChEBI" id="CHEBI:15378"/>
        <dbReference type="ChEBI" id="CHEBI:15379"/>
        <dbReference type="ChEBI" id="CHEBI:15740"/>
        <dbReference type="ChEBI" id="CHEBI:16723"/>
        <dbReference type="ChEBI" id="CHEBI:49252"/>
        <dbReference type="EC" id="1.13.11.54"/>
    </reaction>
</comment>
<evidence type="ECO:0000256" key="5">
    <source>
        <dbReference type="ARBA" id="ARBA00022723"/>
    </source>
</evidence>
<dbReference type="PANTHER" id="PTHR23418:SF0">
    <property type="entry name" value="ACIREDUCTONE DIOXYGENASE"/>
    <property type="match status" value="1"/>
</dbReference>
<comment type="cofactor">
    <cofactor evidence="2">
        <name>Fe(2+)</name>
        <dbReference type="ChEBI" id="CHEBI:29033"/>
    </cofactor>
</comment>
<dbReference type="GO" id="GO:0004411">
    <property type="term" value="F:homogentisate 1,2-dioxygenase activity"/>
    <property type="evidence" value="ECO:0007669"/>
    <property type="project" value="UniProtKB-EC"/>
</dbReference>
<dbReference type="InterPro" id="IPR004313">
    <property type="entry name" value="ARD"/>
</dbReference>
<evidence type="ECO:0000256" key="8">
    <source>
        <dbReference type="ARBA" id="ARBA00023004"/>
    </source>
</evidence>
<dbReference type="EC" id="1.13.11.54" evidence="10"/>
<organism evidence="11 12">
    <name type="scientific">Marasmius crinis-equi</name>
    <dbReference type="NCBI Taxonomy" id="585013"/>
    <lineage>
        <taxon>Eukaryota</taxon>
        <taxon>Fungi</taxon>
        <taxon>Dikarya</taxon>
        <taxon>Basidiomycota</taxon>
        <taxon>Agaricomycotina</taxon>
        <taxon>Agaricomycetes</taxon>
        <taxon>Agaricomycetidae</taxon>
        <taxon>Agaricales</taxon>
        <taxon>Marasmiineae</taxon>
        <taxon>Marasmiaceae</taxon>
        <taxon>Marasmius</taxon>
    </lineage>
</organism>
<accession>A0ABR3F3Q2</accession>
<dbReference type="SUPFAM" id="SSF51182">
    <property type="entry name" value="RmlC-like cupins"/>
    <property type="match status" value="1"/>
</dbReference>
<protein>
    <recommendedName>
        <fullName evidence="10">acireductone dioxygenase (Fe(2+)-requiring)</fullName>
        <ecNumber evidence="10">1.13.11.54</ecNumber>
    </recommendedName>
</protein>
<keyword evidence="4" id="KW-0028">Amino-acid biosynthesis</keyword>
<keyword evidence="12" id="KW-1185">Reference proteome</keyword>
<keyword evidence="7 11" id="KW-0560">Oxidoreductase</keyword>
<keyword evidence="3" id="KW-0533">Nickel</keyword>
<keyword evidence="5" id="KW-0479">Metal-binding</keyword>
<evidence type="ECO:0000256" key="3">
    <source>
        <dbReference type="ARBA" id="ARBA00022596"/>
    </source>
</evidence>
<keyword evidence="6 11" id="KW-0223">Dioxygenase</keyword>
<evidence type="ECO:0000256" key="10">
    <source>
        <dbReference type="ARBA" id="ARBA00039005"/>
    </source>
</evidence>
<dbReference type="EMBL" id="JBAHYK010001042">
    <property type="protein sequence ID" value="KAL0569836.1"/>
    <property type="molecule type" value="Genomic_DNA"/>
</dbReference>
<evidence type="ECO:0000256" key="2">
    <source>
        <dbReference type="ARBA" id="ARBA00001954"/>
    </source>
</evidence>
<dbReference type="Pfam" id="PF03079">
    <property type="entry name" value="ARD"/>
    <property type="match status" value="1"/>
</dbReference>
<evidence type="ECO:0000256" key="4">
    <source>
        <dbReference type="ARBA" id="ARBA00022605"/>
    </source>
</evidence>
<dbReference type="InterPro" id="IPR011051">
    <property type="entry name" value="RmlC_Cupin_sf"/>
</dbReference>
<dbReference type="Gene3D" id="2.60.120.10">
    <property type="entry name" value="Jelly Rolls"/>
    <property type="match status" value="1"/>
</dbReference>
<evidence type="ECO:0000256" key="9">
    <source>
        <dbReference type="ARBA" id="ARBA00023167"/>
    </source>
</evidence>
<reference evidence="11 12" key="1">
    <citation type="submission" date="2024-02" db="EMBL/GenBank/DDBJ databases">
        <title>A draft genome for the cacao thread blight pathogen Marasmius crinis-equi.</title>
        <authorList>
            <person name="Cohen S.P."/>
            <person name="Baruah I.K."/>
            <person name="Amoako-Attah I."/>
            <person name="Bukari Y."/>
            <person name="Meinhardt L.W."/>
            <person name="Bailey B.A."/>
        </authorList>
    </citation>
    <scope>NUCLEOTIDE SEQUENCE [LARGE SCALE GENOMIC DNA]</scope>
    <source>
        <strain evidence="11 12">GH-76</strain>
    </source>
</reference>
<evidence type="ECO:0000256" key="6">
    <source>
        <dbReference type="ARBA" id="ARBA00022964"/>
    </source>
</evidence>
<evidence type="ECO:0000256" key="7">
    <source>
        <dbReference type="ARBA" id="ARBA00023002"/>
    </source>
</evidence>